<dbReference type="SUPFAM" id="SSF52540">
    <property type="entry name" value="P-loop containing nucleoside triphosphate hydrolases"/>
    <property type="match status" value="1"/>
</dbReference>
<dbReference type="Gene3D" id="3.40.50.300">
    <property type="entry name" value="P-loop containing nucleotide triphosphate hydrolases"/>
    <property type="match status" value="1"/>
</dbReference>
<name>A0A9W6HVN7_9ACTN</name>
<gene>
    <name evidence="3" type="ORF">GCM10017600_05620</name>
</gene>
<feature type="compositionally biased region" description="Low complexity" evidence="1">
    <location>
        <begin position="317"/>
        <end position="326"/>
    </location>
</feature>
<dbReference type="InterPro" id="IPR027417">
    <property type="entry name" value="P-loop_NTPase"/>
</dbReference>
<comment type="caution">
    <text evidence="3">The sequence shown here is derived from an EMBL/GenBank/DDBJ whole genome shotgun (WGS) entry which is preliminary data.</text>
</comment>
<feature type="compositionally biased region" description="Basic and acidic residues" evidence="1">
    <location>
        <begin position="380"/>
        <end position="390"/>
    </location>
</feature>
<evidence type="ECO:0000313" key="4">
    <source>
        <dbReference type="Proteomes" id="UP001143474"/>
    </source>
</evidence>
<dbReference type="Pfam" id="PF01656">
    <property type="entry name" value="CbiA"/>
    <property type="match status" value="1"/>
</dbReference>
<feature type="compositionally biased region" description="Basic and acidic residues" evidence="1">
    <location>
        <begin position="130"/>
        <end position="146"/>
    </location>
</feature>
<feature type="compositionally biased region" description="Basic and acidic residues" evidence="1">
    <location>
        <begin position="456"/>
        <end position="476"/>
    </location>
</feature>
<protein>
    <recommendedName>
        <fullName evidence="2">CobQ/CobB/MinD/ParA nucleotide binding domain-containing protein</fullName>
    </recommendedName>
</protein>
<dbReference type="GO" id="GO:0016887">
    <property type="term" value="F:ATP hydrolysis activity"/>
    <property type="evidence" value="ECO:0007669"/>
    <property type="project" value="TreeGrafter"/>
</dbReference>
<evidence type="ECO:0000313" key="3">
    <source>
        <dbReference type="EMBL" id="GLK07157.1"/>
    </source>
</evidence>
<feature type="compositionally biased region" description="Basic and acidic residues" evidence="1">
    <location>
        <begin position="212"/>
        <end position="224"/>
    </location>
</feature>
<sequence length="848" mass="90871">MDDAVISPYPKDPWSSVPAEPDAASSSLFRTAADSSRDLPGTATAVPGLSAEDADAADWMEASGPVSSFTVPPATSAPSRDDEGFLAPLKPLPRYEADDADDYSTGKLTDGHTVGEFAEPEARTPYIEPEPERSRGLFEQPHRPLDASETFPLVDAESRGPGVSHGSETSHDHGLSPEPGLSRGSELMSEPGSSHGPDQPHGPDASHGPHGSRGDLPREPELEPFRPSAPESGAFTPGGTTSVHERFTPADSGPDRDRFGFGGFEQDDAGQERAPSGSPEAEPDRAHGRFGFRDTDQERDQSAFASGEQDRGGSVFEAAAPLTAEEPPQRAPERVERTERTERTERLEHAERAEHAGRPERAEPEAAESFRTTGSFGADAPKEAVPERSSKSGTGAFGAEPSPAPAAAPAFDRNWDRPFGQDSPFGQDKPFGQRGGPFTQEEPGRPDKQGGSGGPDKQDRSTRGDREASFTSERDTTFAPGQDKSFVPETPSAPERETPFAPSRDTAEPVREPYQPRRRHSAPPPAFSAPSRQASGGRPSADSLDPESLLRGRRNAPSGGWRRLIYKASAGLIKPGESPEARRRRELVARARTPVATGHHRVAVLSLKGGVGKTTTTVGLGATLAQSRGDRVIAVDANPDRGTLSDKVELETSATVRDLLNERQQIKRYVDIRAFTSQAPSRLEILASDRDPSVSEAFSSSDYQSVAQVLENFYSICITDCGTGLLHSAMSGVLGLADQLVLVSSPSVDGARAASATLDWLEAHHYEELVRSATVVLCSVRPRSKSTVDLDRLEAHFAARCRAVIRIPYDPHLEEGAEIELDRLQPATRDSYLRLAASVGDGFAGQQP</sequence>
<feature type="compositionally biased region" description="Low complexity" evidence="1">
    <location>
        <begin position="397"/>
        <end position="410"/>
    </location>
</feature>
<dbReference type="GO" id="GO:0051782">
    <property type="term" value="P:negative regulation of cell division"/>
    <property type="evidence" value="ECO:0007669"/>
    <property type="project" value="TreeGrafter"/>
</dbReference>
<dbReference type="EMBL" id="BSEV01000001">
    <property type="protein sequence ID" value="GLK07157.1"/>
    <property type="molecule type" value="Genomic_DNA"/>
</dbReference>
<reference evidence="3" key="1">
    <citation type="journal article" date="2014" name="Int. J. Syst. Evol. Microbiol.">
        <title>Complete genome sequence of Corynebacterium casei LMG S-19264T (=DSM 44701T), isolated from a smear-ripened cheese.</title>
        <authorList>
            <consortium name="US DOE Joint Genome Institute (JGI-PGF)"/>
            <person name="Walter F."/>
            <person name="Albersmeier A."/>
            <person name="Kalinowski J."/>
            <person name="Ruckert C."/>
        </authorList>
    </citation>
    <scope>NUCLEOTIDE SEQUENCE</scope>
    <source>
        <strain evidence="3">VKM Ac-2007</strain>
    </source>
</reference>
<organism evidence="3 4">
    <name type="scientific">Streptosporangium carneum</name>
    <dbReference type="NCBI Taxonomy" id="47481"/>
    <lineage>
        <taxon>Bacteria</taxon>
        <taxon>Bacillati</taxon>
        <taxon>Actinomycetota</taxon>
        <taxon>Actinomycetes</taxon>
        <taxon>Streptosporangiales</taxon>
        <taxon>Streptosporangiaceae</taxon>
        <taxon>Streptosporangium</taxon>
    </lineage>
</organism>
<feature type="compositionally biased region" description="Basic and acidic residues" evidence="1">
    <location>
        <begin position="505"/>
        <end position="515"/>
    </location>
</feature>
<evidence type="ECO:0000259" key="2">
    <source>
        <dbReference type="Pfam" id="PF01656"/>
    </source>
</evidence>
<dbReference type="InterPro" id="IPR050625">
    <property type="entry name" value="ParA/MinD_ATPase"/>
</dbReference>
<evidence type="ECO:0000256" key="1">
    <source>
        <dbReference type="SAM" id="MobiDB-lite"/>
    </source>
</evidence>
<dbReference type="PANTHER" id="PTHR43384">
    <property type="entry name" value="SEPTUM SITE-DETERMINING PROTEIN MIND HOMOLOG, CHLOROPLASTIC-RELATED"/>
    <property type="match status" value="1"/>
</dbReference>
<proteinExistence type="predicted"/>
<dbReference type="GO" id="GO:0005524">
    <property type="term" value="F:ATP binding"/>
    <property type="evidence" value="ECO:0007669"/>
    <property type="project" value="TreeGrafter"/>
</dbReference>
<feature type="compositionally biased region" description="Basic and acidic residues" evidence="1">
    <location>
        <begin position="327"/>
        <end position="364"/>
    </location>
</feature>
<dbReference type="InterPro" id="IPR002586">
    <property type="entry name" value="CobQ/CobB/MinD/ParA_Nub-bd_dom"/>
</dbReference>
<feature type="compositionally biased region" description="Basic and acidic residues" evidence="1">
    <location>
        <begin position="282"/>
        <end position="301"/>
    </location>
</feature>
<keyword evidence="4" id="KW-1185">Reference proteome</keyword>
<feature type="region of interest" description="Disordered" evidence="1">
    <location>
        <begin position="62"/>
        <end position="558"/>
    </location>
</feature>
<dbReference type="AlphaFoldDB" id="A0A9W6HVN7"/>
<feature type="domain" description="CobQ/CobB/MinD/ParA nucleotide binding" evidence="2">
    <location>
        <begin position="602"/>
        <end position="815"/>
    </location>
</feature>
<dbReference type="Proteomes" id="UP001143474">
    <property type="component" value="Unassembled WGS sequence"/>
</dbReference>
<dbReference type="GO" id="GO:0005829">
    <property type="term" value="C:cytosol"/>
    <property type="evidence" value="ECO:0007669"/>
    <property type="project" value="TreeGrafter"/>
</dbReference>
<feature type="region of interest" description="Disordered" evidence="1">
    <location>
        <begin position="1"/>
        <end position="50"/>
    </location>
</feature>
<accession>A0A9W6HVN7</accession>
<dbReference type="RefSeq" id="WP_271215720.1">
    <property type="nucleotide sequence ID" value="NZ_BAAAVD010000006.1"/>
</dbReference>
<reference evidence="3" key="2">
    <citation type="submission" date="2023-01" db="EMBL/GenBank/DDBJ databases">
        <authorList>
            <person name="Sun Q."/>
            <person name="Evtushenko L."/>
        </authorList>
    </citation>
    <scope>NUCLEOTIDE SEQUENCE</scope>
    <source>
        <strain evidence="3">VKM Ac-2007</strain>
    </source>
</reference>
<dbReference type="GO" id="GO:0009898">
    <property type="term" value="C:cytoplasmic side of plasma membrane"/>
    <property type="evidence" value="ECO:0007669"/>
    <property type="project" value="TreeGrafter"/>
</dbReference>
<feature type="compositionally biased region" description="Basic and acidic residues" evidence="1">
    <location>
        <begin position="243"/>
        <end position="259"/>
    </location>
</feature>
<dbReference type="PANTHER" id="PTHR43384:SF14">
    <property type="entry name" value="ESX-1 SECRETION-ASSOCIATED PROTEIN ESPI"/>
    <property type="match status" value="1"/>
</dbReference>